<dbReference type="EMBL" id="CP017560">
    <property type="protein sequence ID" value="AOV06816.1"/>
    <property type="molecule type" value="Genomic_DNA"/>
</dbReference>
<accession>A0A1D8JDN0</accession>
<evidence type="ECO:0000313" key="3">
    <source>
        <dbReference type="EMBL" id="AOV06816.1"/>
    </source>
</evidence>
<name>A0A1D8JDN0_9BACL</name>
<organism evidence="3 4">
    <name type="scientific">Sporosarcina ureilytica</name>
    <dbReference type="NCBI Taxonomy" id="298596"/>
    <lineage>
        <taxon>Bacteria</taxon>
        <taxon>Bacillati</taxon>
        <taxon>Bacillota</taxon>
        <taxon>Bacilli</taxon>
        <taxon>Bacillales</taxon>
        <taxon>Caryophanaceae</taxon>
        <taxon>Sporosarcina</taxon>
    </lineage>
</organism>
<dbReference type="Gene3D" id="3.30.470.20">
    <property type="entry name" value="ATP-grasp fold, B domain"/>
    <property type="match status" value="1"/>
</dbReference>
<gene>
    <name evidence="3" type="ORF">BI350_03920</name>
</gene>
<evidence type="ECO:0000259" key="2">
    <source>
        <dbReference type="PROSITE" id="PS50975"/>
    </source>
</evidence>
<keyword evidence="4" id="KW-1185">Reference proteome</keyword>
<keyword evidence="1" id="KW-0547">Nucleotide-binding</keyword>
<dbReference type="Proteomes" id="UP000185746">
    <property type="component" value="Chromosome"/>
</dbReference>
<protein>
    <recommendedName>
        <fullName evidence="2">ATP-grasp domain-containing protein</fullName>
    </recommendedName>
</protein>
<dbReference type="InterPro" id="IPR011761">
    <property type="entry name" value="ATP-grasp"/>
</dbReference>
<proteinExistence type="predicted"/>
<dbReference type="PROSITE" id="PS50975">
    <property type="entry name" value="ATP_GRASP"/>
    <property type="match status" value="1"/>
</dbReference>
<dbReference type="KEGG" id="surl:BI350_03920"/>
<dbReference type="RefSeq" id="WP_075526938.1">
    <property type="nucleotide sequence ID" value="NZ_CP017560.1"/>
</dbReference>
<dbReference type="SUPFAM" id="SSF56059">
    <property type="entry name" value="Glutathione synthetase ATP-binding domain-like"/>
    <property type="match status" value="1"/>
</dbReference>
<sequence length="406" mass="47718">MAKADFLPVILGSDDNAYGMARAFHEQYGIKSIVVTKGHILPTMHSKIVEKKIYEQLDEPQIFIESMLNLYEELKERADKLLVVASNENYAELAIRNRDKLEPHYVLPFISEELMDQVVYKERFYEMCEEYGLDYPDTVIFKKGMDPEMDLPFDFPVVVKASDSMTFFNAQFEGKKKAYVLHDKASFVKTIQQIYSSTYEDTLIVQDYIPGNDTVMRVLNAYVDQHGKVRMMCLGRVILEDYTPILIGNYVGIIGEENQELYGQYKKFLEEIGFRGYANIDLKYDRRDGKYKIFELNIRQGRSSYFVTANGYNMAKYLVEDRVYDRPAPTEYGTNSHLWHAVPKDLLINYTMDEELKKQVIDRFEKGQASSTLYYPKDLGLIRRFKLRSFYKNYYARFEKYFKLKD</sequence>
<evidence type="ECO:0000256" key="1">
    <source>
        <dbReference type="PROSITE-ProRule" id="PRU00409"/>
    </source>
</evidence>
<dbReference type="GO" id="GO:0046872">
    <property type="term" value="F:metal ion binding"/>
    <property type="evidence" value="ECO:0007669"/>
    <property type="project" value="InterPro"/>
</dbReference>
<evidence type="ECO:0000313" key="4">
    <source>
        <dbReference type="Proteomes" id="UP000185746"/>
    </source>
</evidence>
<feature type="domain" description="ATP-grasp" evidence="2">
    <location>
        <begin position="125"/>
        <end position="323"/>
    </location>
</feature>
<dbReference type="GO" id="GO:0005524">
    <property type="term" value="F:ATP binding"/>
    <property type="evidence" value="ECO:0007669"/>
    <property type="project" value="UniProtKB-UniRule"/>
</dbReference>
<dbReference type="AlphaFoldDB" id="A0A1D8JDN0"/>
<keyword evidence="1" id="KW-0067">ATP-binding</keyword>
<reference evidence="3 4" key="1">
    <citation type="submission" date="2016-09" db="EMBL/GenBank/DDBJ databases">
        <title>Complete genome sequence of the Lysinibacillus sphaericus LMG 22257, a specie of Bacillus with ureolytic activity that can effectively biodeposit calcium carbonate.</title>
        <authorList>
            <person name="Yan W."/>
        </authorList>
    </citation>
    <scope>NUCLEOTIDE SEQUENCE [LARGE SCALE GENOMIC DNA]</scope>
    <source>
        <strain evidence="3 4">LMG 22257</strain>
    </source>
</reference>